<dbReference type="EMBL" id="JAPFQN010000001">
    <property type="protein sequence ID" value="MCX2742262.1"/>
    <property type="molecule type" value="Genomic_DNA"/>
</dbReference>
<feature type="modified residue" description="4-aspartylphosphate" evidence="7">
    <location>
        <position position="1150"/>
    </location>
</feature>
<keyword evidence="4" id="KW-0805">Transcription regulation</keyword>
<gene>
    <name evidence="12" type="ORF">OO013_00215</name>
</gene>
<dbReference type="InterPro" id="IPR018060">
    <property type="entry name" value="HTH_AraC"/>
</dbReference>
<evidence type="ECO:0000313" key="12">
    <source>
        <dbReference type="EMBL" id="MCX2742262.1"/>
    </source>
</evidence>
<dbReference type="Pfam" id="PF00072">
    <property type="entry name" value="Response_reg"/>
    <property type="match status" value="1"/>
</dbReference>
<evidence type="ECO:0000256" key="7">
    <source>
        <dbReference type="PROSITE-ProRule" id="PRU00169"/>
    </source>
</evidence>
<feature type="domain" description="Response regulatory" evidence="11">
    <location>
        <begin position="1102"/>
        <end position="1217"/>
    </location>
</feature>
<dbReference type="CDD" id="cd00082">
    <property type="entry name" value="HisKA"/>
    <property type="match status" value="1"/>
</dbReference>
<dbReference type="CDD" id="cd00075">
    <property type="entry name" value="HATPase"/>
    <property type="match status" value="1"/>
</dbReference>
<keyword evidence="5" id="KW-0238">DNA-binding</keyword>
<dbReference type="Gene3D" id="1.10.287.130">
    <property type="match status" value="1"/>
</dbReference>
<dbReference type="Pfam" id="PF12833">
    <property type="entry name" value="HTH_18"/>
    <property type="match status" value="1"/>
</dbReference>
<dbReference type="Gene3D" id="2.130.10.10">
    <property type="entry name" value="YVTN repeat-like/Quinoprotein amine dehydrogenase"/>
    <property type="match status" value="2"/>
</dbReference>
<proteinExistence type="predicted"/>
<dbReference type="Gene3D" id="3.30.565.10">
    <property type="entry name" value="Histidine kinase-like ATPase, C-terminal domain"/>
    <property type="match status" value="1"/>
</dbReference>
<dbReference type="InterPro" id="IPR036097">
    <property type="entry name" value="HisK_dim/P_sf"/>
</dbReference>
<dbReference type="InterPro" id="IPR005467">
    <property type="entry name" value="His_kinase_dom"/>
</dbReference>
<evidence type="ECO:0000256" key="4">
    <source>
        <dbReference type="ARBA" id="ARBA00023015"/>
    </source>
</evidence>
<evidence type="ECO:0000313" key="13">
    <source>
        <dbReference type="Proteomes" id="UP001209885"/>
    </source>
</evidence>
<feature type="transmembrane region" description="Helical" evidence="8">
    <location>
        <begin position="788"/>
        <end position="809"/>
    </location>
</feature>
<dbReference type="SUPFAM" id="SSF47384">
    <property type="entry name" value="Homodimeric domain of signal transducing histidine kinase"/>
    <property type="match status" value="1"/>
</dbReference>
<dbReference type="InterPro" id="IPR001789">
    <property type="entry name" value="Sig_transdc_resp-reg_receiver"/>
</dbReference>
<dbReference type="SMART" id="SM00342">
    <property type="entry name" value="HTH_ARAC"/>
    <property type="match status" value="1"/>
</dbReference>
<evidence type="ECO:0000256" key="6">
    <source>
        <dbReference type="ARBA" id="ARBA00023163"/>
    </source>
</evidence>
<name>A0ABT3RK90_9BACT</name>
<dbReference type="Gene3D" id="1.10.10.60">
    <property type="entry name" value="Homeodomain-like"/>
    <property type="match status" value="1"/>
</dbReference>
<dbReference type="CDD" id="cd17574">
    <property type="entry name" value="REC_OmpR"/>
    <property type="match status" value="1"/>
</dbReference>
<keyword evidence="8" id="KW-0812">Transmembrane</keyword>
<dbReference type="EC" id="2.7.13.3" evidence="2"/>
<dbReference type="PRINTS" id="PR00344">
    <property type="entry name" value="BCTRLSENSOR"/>
</dbReference>
<dbReference type="SUPFAM" id="SSF55874">
    <property type="entry name" value="ATPase domain of HSP90 chaperone/DNA topoisomerase II/histidine kinase"/>
    <property type="match status" value="1"/>
</dbReference>
<dbReference type="InterPro" id="IPR018062">
    <property type="entry name" value="HTH_AraC-typ_CS"/>
</dbReference>
<dbReference type="InterPro" id="IPR036890">
    <property type="entry name" value="HATPase_C_sf"/>
</dbReference>
<keyword evidence="8" id="KW-1133">Transmembrane helix</keyword>
<dbReference type="RefSeq" id="WP_266054498.1">
    <property type="nucleotide sequence ID" value="NZ_JAPFQN010000001.1"/>
</dbReference>
<dbReference type="InterPro" id="IPR009057">
    <property type="entry name" value="Homeodomain-like_sf"/>
</dbReference>
<keyword evidence="13" id="KW-1185">Reference proteome</keyword>
<keyword evidence="6" id="KW-0804">Transcription</keyword>
<dbReference type="InterPro" id="IPR011110">
    <property type="entry name" value="Reg_prop"/>
</dbReference>
<dbReference type="Gene3D" id="3.40.50.2300">
    <property type="match status" value="1"/>
</dbReference>
<dbReference type="PANTHER" id="PTHR43547">
    <property type="entry name" value="TWO-COMPONENT HISTIDINE KINASE"/>
    <property type="match status" value="1"/>
</dbReference>
<dbReference type="SMART" id="SM00387">
    <property type="entry name" value="HATPase_c"/>
    <property type="match status" value="1"/>
</dbReference>
<dbReference type="SUPFAM" id="SSF52172">
    <property type="entry name" value="CheY-like"/>
    <property type="match status" value="1"/>
</dbReference>
<dbReference type="InterPro" id="IPR011006">
    <property type="entry name" value="CheY-like_superfamily"/>
</dbReference>
<organism evidence="12 13">
    <name type="scientific">Mangrovivirga halotolerans</name>
    <dbReference type="NCBI Taxonomy" id="2993936"/>
    <lineage>
        <taxon>Bacteria</taxon>
        <taxon>Pseudomonadati</taxon>
        <taxon>Bacteroidota</taxon>
        <taxon>Cytophagia</taxon>
        <taxon>Cytophagales</taxon>
        <taxon>Mangrovivirgaceae</taxon>
        <taxon>Mangrovivirga</taxon>
    </lineage>
</organism>
<dbReference type="InterPro" id="IPR004358">
    <property type="entry name" value="Sig_transdc_His_kin-like_C"/>
</dbReference>
<dbReference type="SMART" id="SM00448">
    <property type="entry name" value="REC"/>
    <property type="match status" value="1"/>
</dbReference>
<evidence type="ECO:0000256" key="2">
    <source>
        <dbReference type="ARBA" id="ARBA00012438"/>
    </source>
</evidence>
<accession>A0ABT3RK90</accession>
<dbReference type="PROSITE" id="PS50109">
    <property type="entry name" value="HIS_KIN"/>
    <property type="match status" value="1"/>
</dbReference>
<dbReference type="PROSITE" id="PS50110">
    <property type="entry name" value="RESPONSE_REGULATORY"/>
    <property type="match status" value="1"/>
</dbReference>
<dbReference type="PROSITE" id="PS01124">
    <property type="entry name" value="HTH_ARAC_FAMILY_2"/>
    <property type="match status" value="1"/>
</dbReference>
<dbReference type="Pfam" id="PF07495">
    <property type="entry name" value="Y_Y_Y"/>
    <property type="match status" value="1"/>
</dbReference>
<dbReference type="SUPFAM" id="SSF63829">
    <property type="entry name" value="Calcium-dependent phosphotriesterase"/>
    <property type="match status" value="3"/>
</dbReference>
<keyword evidence="3 7" id="KW-0597">Phosphoprotein</keyword>
<keyword evidence="8" id="KW-0472">Membrane</keyword>
<evidence type="ECO:0000256" key="5">
    <source>
        <dbReference type="ARBA" id="ARBA00023125"/>
    </source>
</evidence>
<comment type="caution">
    <text evidence="12">The sequence shown here is derived from an EMBL/GenBank/DDBJ whole genome shotgun (WGS) entry which is preliminary data.</text>
</comment>
<dbReference type="InterPro" id="IPR011123">
    <property type="entry name" value="Y_Y_Y"/>
</dbReference>
<dbReference type="Pfam" id="PF00512">
    <property type="entry name" value="HisKA"/>
    <property type="match status" value="1"/>
</dbReference>
<evidence type="ECO:0000259" key="11">
    <source>
        <dbReference type="PROSITE" id="PS50110"/>
    </source>
</evidence>
<evidence type="ECO:0000259" key="9">
    <source>
        <dbReference type="PROSITE" id="PS01124"/>
    </source>
</evidence>
<dbReference type="Gene3D" id="2.60.40.10">
    <property type="entry name" value="Immunoglobulins"/>
    <property type="match status" value="1"/>
</dbReference>
<reference evidence="12 13" key="1">
    <citation type="submission" date="2022-11" db="EMBL/GenBank/DDBJ databases">
        <title>The characterization of three novel Bacteroidetes species and genomic analysis of their roles in tidal elemental geochemical cycles.</title>
        <authorList>
            <person name="Ma K."/>
        </authorList>
    </citation>
    <scope>NUCLEOTIDE SEQUENCE [LARGE SCALE GENOMIC DNA]</scope>
    <source>
        <strain evidence="12 13">M17</strain>
    </source>
</reference>
<comment type="catalytic activity">
    <reaction evidence="1">
        <text>ATP + protein L-histidine = ADP + protein N-phospho-L-histidine.</text>
        <dbReference type="EC" id="2.7.13.3"/>
    </reaction>
</comment>
<dbReference type="InterPro" id="IPR003594">
    <property type="entry name" value="HATPase_dom"/>
</dbReference>
<feature type="domain" description="Histidine kinase" evidence="10">
    <location>
        <begin position="842"/>
        <end position="1054"/>
    </location>
</feature>
<dbReference type="SMART" id="SM00388">
    <property type="entry name" value="HisKA"/>
    <property type="match status" value="1"/>
</dbReference>
<dbReference type="SUPFAM" id="SSF46689">
    <property type="entry name" value="Homeodomain-like"/>
    <property type="match status" value="1"/>
</dbReference>
<dbReference type="Pfam" id="PF02518">
    <property type="entry name" value="HATPase_c"/>
    <property type="match status" value="1"/>
</dbReference>
<dbReference type="Proteomes" id="UP001209885">
    <property type="component" value="Unassembled WGS sequence"/>
</dbReference>
<feature type="domain" description="HTH araC/xylS-type" evidence="9">
    <location>
        <begin position="1251"/>
        <end position="1350"/>
    </location>
</feature>
<evidence type="ECO:0000256" key="1">
    <source>
        <dbReference type="ARBA" id="ARBA00000085"/>
    </source>
</evidence>
<dbReference type="Pfam" id="PF07494">
    <property type="entry name" value="Reg_prop"/>
    <property type="match status" value="5"/>
</dbReference>
<dbReference type="InterPro" id="IPR003661">
    <property type="entry name" value="HisK_dim/P_dom"/>
</dbReference>
<dbReference type="PANTHER" id="PTHR43547:SF2">
    <property type="entry name" value="HYBRID SIGNAL TRANSDUCTION HISTIDINE KINASE C"/>
    <property type="match status" value="1"/>
</dbReference>
<dbReference type="PROSITE" id="PS00041">
    <property type="entry name" value="HTH_ARAC_FAMILY_1"/>
    <property type="match status" value="1"/>
</dbReference>
<sequence length="1362" mass="155008">MRVRFLIHFIPIFYSVFSVFAQTDIRFENMGMERGLSNMNTSCIIQDSLGYIWVGTDDGLNKFDGYEFTTFTYGSNDNENLNISNNRIFDLIEGDSSNLWIGTYDGLNKYDRRLNRFFTYRPVSQKNNSDANIIYSLFISGNSILWVGTGAGLYAFDTQKNIFIDLPESFQLLNAQTIHSILKGPDGSLFVGAENGIYIVKNNQIELLNTELYSSRKIISLLFDKDNNLWVGHFNSGISIIDFSDSTSTFLRKGPESLLPDNYVYDITQNEAGEIWVATDNGLSLYKGDGIFETYTSTVGDIYSLSSDIITSILIDDQERMWVSTRLGGICMYDPYRHQFNHIKKKGYEPGSLSSDKITGFTETQDGKLVVGTDGGGINIYNEKDHSFKKLTKKENGLASDKTLSLKYDSKGNLWVGTWGNGLNKISPSGQITHYVHNENNKNSLTDNNIYEIFEDSKKNIWIGTWGNGISKYDPINDHFINYTHNPDNPESFAGSAINQIAEDYNGDLLIVTEFKGLDRFDPESGKFQHYKAGDESSIALNALNSVLVDSKNRIWIGTNGAGLNLYDRETDSFKLFTTKDGLPNNVIVGLLEDEKSNIWISTNRGISKFDPVLKTFQNFDVDDGLQGFQFMPRSSYKLSDGRLVFGGNNGFNLFNPYDIKTDNNSPNVYLSGVSLFHEPLRVGGNHDILKNSLLYTESITLKNDQNFFTIHYTGINFTSQNDIVYAYQMSNLNNDWVYLGKERFISFTTLKPGDYTFRVKASINGVDWSENPAEIAIKILPPWWKTIWAYILFSVGFIMLLIGFRYLIIARTTYKNNLKLARLERENLENTNKAKLQFFTNVSHEFRTPLTLILGPIENLIETSTDKFTKKQLRIVKGNASRLLRLINQLLDFRKAESGNLKISVAEGNFVKFVKEIKLSFDSRAEELGILFNIYYSSNIINLYFDRDQFEKILYNLLSNSFKNTPKGGEVTIKIVENHETVDLIVEDNGIGIPKENFEKIFTRFYSGETAIGGTGIGLALVNSLVRLHHAEITFNSIQNELTEFKITIRKGSDHFNEEQIIDDFRNSEKIEKYLDDALIANEEDLKGNEVNNIDIKDFDKILIVEDNIDVRSFIKSTFLRKYIVLEASNGEEALEIAIDEVPDLIISDVMMPVMDGITLCKNLKTNTKTSHIPVILLTARTSLIFETEGYESGADDYISKPFSSSLLKVRVNNLIRQRRKLREIFNERNELQLEPGMISFTSSDEVFIKTALESIENNMSNSDYSVEDLGRDVGLSRMQLYRKLKAMLGLSGNEFIRNIRLKRAAQLLKTGEYTVSEVTYLCGFSDLQYFRKCFKKQFKVNPSNYKEEAHNGLNENEDQL</sequence>
<dbReference type="InterPro" id="IPR015943">
    <property type="entry name" value="WD40/YVTN_repeat-like_dom_sf"/>
</dbReference>
<dbReference type="InterPro" id="IPR013783">
    <property type="entry name" value="Ig-like_fold"/>
</dbReference>
<evidence type="ECO:0000259" key="10">
    <source>
        <dbReference type="PROSITE" id="PS50109"/>
    </source>
</evidence>
<evidence type="ECO:0000256" key="8">
    <source>
        <dbReference type="SAM" id="Phobius"/>
    </source>
</evidence>
<evidence type="ECO:0000256" key="3">
    <source>
        <dbReference type="ARBA" id="ARBA00022553"/>
    </source>
</evidence>
<protein>
    <recommendedName>
        <fullName evidence="2">histidine kinase</fullName>
        <ecNumber evidence="2">2.7.13.3</ecNumber>
    </recommendedName>
</protein>